<dbReference type="AlphaFoldDB" id="A0A5S4YJN2"/>
<protein>
    <submittedName>
        <fullName evidence="2">Uncharacterized protein</fullName>
    </submittedName>
</protein>
<proteinExistence type="predicted"/>
<feature type="signal peptide" evidence="1">
    <location>
        <begin position="1"/>
        <end position="23"/>
    </location>
</feature>
<keyword evidence="1" id="KW-0732">Signal</keyword>
<keyword evidence="3" id="KW-1185">Reference proteome</keyword>
<gene>
    <name evidence="2" type="ORF">FXV83_20965</name>
</gene>
<comment type="caution">
    <text evidence="2">The sequence shown here is derived from an EMBL/GenBank/DDBJ whole genome shotgun (WGS) entry which is preliminary data.</text>
</comment>
<name>A0A5S4YJN2_9BRAD</name>
<evidence type="ECO:0000313" key="2">
    <source>
        <dbReference type="EMBL" id="TYO64601.1"/>
    </source>
</evidence>
<evidence type="ECO:0000313" key="3">
    <source>
        <dbReference type="Proteomes" id="UP000324797"/>
    </source>
</evidence>
<dbReference type="Proteomes" id="UP000324797">
    <property type="component" value="Unassembled WGS sequence"/>
</dbReference>
<accession>A0A5S4YJN2</accession>
<reference evidence="2 3" key="1">
    <citation type="submission" date="2019-08" db="EMBL/GenBank/DDBJ databases">
        <title>Bradyrhizobium hipponensis sp. nov., a rhizobium isolated from a Lupinus angustifolius root nodule in Tunisia.</title>
        <authorList>
            <person name="Off K."/>
            <person name="Rejili M."/>
            <person name="Mars M."/>
            <person name="Brachmann A."/>
            <person name="Marin M."/>
        </authorList>
    </citation>
    <scope>NUCLEOTIDE SEQUENCE [LARGE SCALE GENOMIC DNA]</scope>
    <source>
        <strain evidence="3">aSej3</strain>
    </source>
</reference>
<sequence>MKRLFVAVAVSAAALFGGSAANAADNTVRAKAVPDVTPLSTDFSSRSRHYRHYGYGHYRHYGYRHYRHYGYRHYRPYYRSYGYAPRYYGGGYGGPYYGGGYGYGGPSVSFGFGGGGYRGW</sequence>
<evidence type="ECO:0000256" key="1">
    <source>
        <dbReference type="SAM" id="SignalP"/>
    </source>
</evidence>
<organism evidence="2 3">
    <name type="scientific">Bradyrhizobium hipponense</name>
    <dbReference type="NCBI Taxonomy" id="2605638"/>
    <lineage>
        <taxon>Bacteria</taxon>
        <taxon>Pseudomonadati</taxon>
        <taxon>Pseudomonadota</taxon>
        <taxon>Alphaproteobacteria</taxon>
        <taxon>Hyphomicrobiales</taxon>
        <taxon>Nitrobacteraceae</taxon>
        <taxon>Bradyrhizobium</taxon>
    </lineage>
</organism>
<feature type="chain" id="PRO_5024420873" evidence="1">
    <location>
        <begin position="24"/>
        <end position="120"/>
    </location>
</feature>
<dbReference type="RefSeq" id="WP_148741300.1">
    <property type="nucleotide sequence ID" value="NZ_VSTH01000065.1"/>
</dbReference>
<dbReference type="EMBL" id="VSTH01000065">
    <property type="protein sequence ID" value="TYO64601.1"/>
    <property type="molecule type" value="Genomic_DNA"/>
</dbReference>